<accession>A0A849P9Q7</accession>
<evidence type="ECO:0008006" key="4">
    <source>
        <dbReference type="Google" id="ProtNLM"/>
    </source>
</evidence>
<organism evidence="2 3">
    <name type="scientific">Pelistega suis</name>
    <dbReference type="NCBI Taxonomy" id="1631957"/>
    <lineage>
        <taxon>Bacteria</taxon>
        <taxon>Pseudomonadati</taxon>
        <taxon>Pseudomonadota</taxon>
        <taxon>Betaproteobacteria</taxon>
        <taxon>Burkholderiales</taxon>
        <taxon>Alcaligenaceae</taxon>
        <taxon>Pelistega</taxon>
    </lineage>
</organism>
<protein>
    <recommendedName>
        <fullName evidence="4">DUF3021 domain-containing protein</fullName>
    </recommendedName>
</protein>
<dbReference type="AlphaFoldDB" id="A0A849P9Q7"/>
<keyword evidence="1" id="KW-1133">Transmembrane helix</keyword>
<evidence type="ECO:0000313" key="2">
    <source>
        <dbReference type="EMBL" id="NOL52248.1"/>
    </source>
</evidence>
<feature type="transmembrane region" description="Helical" evidence="1">
    <location>
        <begin position="53"/>
        <end position="80"/>
    </location>
</feature>
<keyword evidence="1" id="KW-0472">Membrane</keyword>
<name>A0A849P9Q7_9BURK</name>
<evidence type="ECO:0000256" key="1">
    <source>
        <dbReference type="SAM" id="Phobius"/>
    </source>
</evidence>
<feature type="transmembrane region" description="Helical" evidence="1">
    <location>
        <begin position="12"/>
        <end position="33"/>
    </location>
</feature>
<dbReference type="RefSeq" id="WP_171680940.1">
    <property type="nucleotide sequence ID" value="NZ_JABGBN010000007.1"/>
</dbReference>
<feature type="transmembrane region" description="Helical" evidence="1">
    <location>
        <begin position="114"/>
        <end position="134"/>
    </location>
</feature>
<comment type="caution">
    <text evidence="2">The sequence shown here is derived from an EMBL/GenBank/DDBJ whole genome shotgun (WGS) entry which is preliminary data.</text>
</comment>
<dbReference type="Proteomes" id="UP000537862">
    <property type="component" value="Unassembled WGS sequence"/>
</dbReference>
<dbReference type="EMBL" id="JABGBN010000007">
    <property type="protein sequence ID" value="NOL52248.1"/>
    <property type="molecule type" value="Genomic_DNA"/>
</dbReference>
<keyword evidence="1" id="KW-0812">Transmembrane</keyword>
<proteinExistence type="predicted"/>
<reference evidence="2 3" key="1">
    <citation type="submission" date="2020-05" db="EMBL/GenBank/DDBJ databases">
        <authorList>
            <person name="Niu N."/>
        </authorList>
    </citation>
    <scope>NUCLEOTIDE SEQUENCE [LARGE SCALE GENOMIC DNA]</scope>
    <source>
        <strain evidence="2 3">3340-03</strain>
    </source>
</reference>
<feature type="transmembrane region" description="Helical" evidence="1">
    <location>
        <begin position="89"/>
        <end position="108"/>
    </location>
</feature>
<evidence type="ECO:0000313" key="3">
    <source>
        <dbReference type="Proteomes" id="UP000537862"/>
    </source>
</evidence>
<keyword evidence="3" id="KW-1185">Reference proteome</keyword>
<sequence>MRTLRFSASLTVLFSALLPGVVGLWVGAAFFIYQIFLAIGSDVSLNIPFAFQIWMLTAMHGLVMYAIPSLLLGVALIFFLDRGVLKKKFALISILVALVMTVWAVGTVDFTGSIALIFGLSVVAVYVFLLWITVPMEQRKTAKLFDELNKS</sequence>
<gene>
    <name evidence="2" type="ORF">HKX39_08740</name>
</gene>